<comment type="subcellular location">
    <subcellularLocation>
        <location evidence="1">Membrane</location>
        <topology evidence="1">Multi-pass membrane protein</topology>
    </subcellularLocation>
</comment>
<dbReference type="Proteomes" id="UP000663832">
    <property type="component" value="Unassembled WGS sequence"/>
</dbReference>
<dbReference type="Pfam" id="PF00153">
    <property type="entry name" value="Mito_carr"/>
    <property type="match status" value="1"/>
</dbReference>
<dbReference type="Gene3D" id="1.50.40.10">
    <property type="entry name" value="Mitochondrial carrier domain"/>
    <property type="match status" value="1"/>
</dbReference>
<evidence type="ECO:0000256" key="3">
    <source>
        <dbReference type="ARBA" id="ARBA00022692"/>
    </source>
</evidence>
<feature type="repeat" description="Solcar" evidence="5">
    <location>
        <begin position="14"/>
        <end position="79"/>
    </location>
</feature>
<dbReference type="SUPFAM" id="SSF103506">
    <property type="entry name" value="Mitochondrial carrier"/>
    <property type="match status" value="1"/>
</dbReference>
<dbReference type="EMBL" id="CAJNOM010002019">
    <property type="protein sequence ID" value="CAF1624798.1"/>
    <property type="molecule type" value="Genomic_DNA"/>
</dbReference>
<evidence type="ECO:0000256" key="5">
    <source>
        <dbReference type="PROSITE-ProRule" id="PRU00282"/>
    </source>
</evidence>
<evidence type="ECO:0000313" key="8">
    <source>
        <dbReference type="EMBL" id="CAF1624798.1"/>
    </source>
</evidence>
<reference evidence="8" key="1">
    <citation type="submission" date="2021-02" db="EMBL/GenBank/DDBJ databases">
        <authorList>
            <person name="Nowell W R."/>
        </authorList>
    </citation>
    <scope>NUCLEOTIDE SEQUENCE</scope>
</reference>
<dbReference type="EMBL" id="CAJNOI010001687">
    <property type="protein sequence ID" value="CAF1432321.1"/>
    <property type="molecule type" value="Genomic_DNA"/>
</dbReference>
<organism evidence="8 9">
    <name type="scientific">Adineta steineri</name>
    <dbReference type="NCBI Taxonomy" id="433720"/>
    <lineage>
        <taxon>Eukaryota</taxon>
        <taxon>Metazoa</taxon>
        <taxon>Spiralia</taxon>
        <taxon>Gnathifera</taxon>
        <taxon>Rotifera</taxon>
        <taxon>Eurotatoria</taxon>
        <taxon>Bdelloidea</taxon>
        <taxon>Adinetida</taxon>
        <taxon>Adinetidae</taxon>
        <taxon>Adineta</taxon>
    </lineage>
</organism>
<dbReference type="Proteomes" id="UP000663877">
    <property type="component" value="Unassembled WGS sequence"/>
</dbReference>
<evidence type="ECO:0000313" key="9">
    <source>
        <dbReference type="Proteomes" id="UP000663832"/>
    </source>
</evidence>
<dbReference type="PROSITE" id="PS50920">
    <property type="entry name" value="SOLCAR"/>
    <property type="match status" value="1"/>
</dbReference>
<comment type="similarity">
    <text evidence="2 6">Belongs to the mitochondrial carrier (TC 2.A.29) family.</text>
</comment>
<gene>
    <name evidence="7" type="ORF">BJG266_LOCUS39413</name>
    <name evidence="8" type="ORF">QVE165_LOCUS56311</name>
</gene>
<accession>A0A816CQC1</accession>
<evidence type="ECO:0000313" key="7">
    <source>
        <dbReference type="EMBL" id="CAF1432321.1"/>
    </source>
</evidence>
<dbReference type="InterPro" id="IPR023395">
    <property type="entry name" value="MCP_dom_sf"/>
</dbReference>
<evidence type="ECO:0000256" key="2">
    <source>
        <dbReference type="ARBA" id="ARBA00006375"/>
    </source>
</evidence>
<protein>
    <submittedName>
        <fullName evidence="8">Uncharacterized protein</fullName>
    </submittedName>
</protein>
<dbReference type="InterPro" id="IPR018108">
    <property type="entry name" value="MCP_transmembrane"/>
</dbReference>
<sequence>MSMKKEDQLKLDSIKRFPFTILHLVDDFIPITVVAPMERVKLLLQCQNEMLKQGTIIRPYNGVIDCIMQTFRNQGTLSF</sequence>
<keyword evidence="9" id="KW-1185">Reference proteome</keyword>
<comment type="caution">
    <text evidence="8">The sequence shown here is derived from an EMBL/GenBank/DDBJ whole genome shotgun (WGS) entry which is preliminary data.</text>
</comment>
<name>A0A816CQC1_9BILA</name>
<dbReference type="AlphaFoldDB" id="A0A816CQC1"/>
<evidence type="ECO:0000256" key="4">
    <source>
        <dbReference type="ARBA" id="ARBA00023136"/>
    </source>
</evidence>
<dbReference type="OrthoDB" id="270584at2759"/>
<keyword evidence="4 5" id="KW-0472">Membrane</keyword>
<proteinExistence type="inferred from homology"/>
<keyword evidence="3 5" id="KW-0812">Transmembrane</keyword>
<evidence type="ECO:0000256" key="1">
    <source>
        <dbReference type="ARBA" id="ARBA00004141"/>
    </source>
</evidence>
<evidence type="ECO:0000256" key="6">
    <source>
        <dbReference type="RuleBase" id="RU000488"/>
    </source>
</evidence>
<keyword evidence="6" id="KW-0813">Transport</keyword>
<dbReference type="GO" id="GO:0016020">
    <property type="term" value="C:membrane"/>
    <property type="evidence" value="ECO:0007669"/>
    <property type="project" value="UniProtKB-SubCell"/>
</dbReference>